<dbReference type="PANTHER" id="PTHR19879">
    <property type="entry name" value="TRANSCRIPTION INITIATION FACTOR TFIID"/>
    <property type="match status" value="1"/>
</dbReference>
<dbReference type="InterPro" id="IPR049052">
    <property type="entry name" value="nSTAND1"/>
</dbReference>
<evidence type="ECO:0000313" key="5">
    <source>
        <dbReference type="EMBL" id="MDA0160300.1"/>
    </source>
</evidence>
<evidence type="ECO:0000313" key="6">
    <source>
        <dbReference type="Proteomes" id="UP001149140"/>
    </source>
</evidence>
<evidence type="ECO:0000256" key="1">
    <source>
        <dbReference type="ARBA" id="ARBA00022574"/>
    </source>
</evidence>
<keyword evidence="2" id="KW-0677">Repeat</keyword>
<name>A0A9X3MQ77_9ACTN</name>
<dbReference type="InterPro" id="IPR015943">
    <property type="entry name" value="WD40/YVTN_repeat-like_dom_sf"/>
</dbReference>
<dbReference type="Gene3D" id="3.40.50.300">
    <property type="entry name" value="P-loop containing nucleotide triphosphate hydrolases"/>
    <property type="match status" value="1"/>
</dbReference>
<dbReference type="InterPro" id="IPR027417">
    <property type="entry name" value="P-loop_NTPase"/>
</dbReference>
<dbReference type="AlphaFoldDB" id="A0A9X3MQ77"/>
<accession>A0A9X3MQ77</accession>
<evidence type="ECO:0000259" key="4">
    <source>
        <dbReference type="Pfam" id="PF20703"/>
    </source>
</evidence>
<keyword evidence="1 3" id="KW-0853">WD repeat</keyword>
<protein>
    <recommendedName>
        <fullName evidence="4">Novel STAND NTPase 1 domain-containing protein</fullName>
    </recommendedName>
</protein>
<comment type="caution">
    <text evidence="5">The sequence shown here is derived from an EMBL/GenBank/DDBJ whole genome shotgun (WGS) entry which is preliminary data.</text>
</comment>
<dbReference type="InterPro" id="IPR019775">
    <property type="entry name" value="WD40_repeat_CS"/>
</dbReference>
<dbReference type="CDD" id="cd00200">
    <property type="entry name" value="WD40"/>
    <property type="match status" value="1"/>
</dbReference>
<keyword evidence="6" id="KW-1185">Reference proteome</keyword>
<evidence type="ECO:0000256" key="3">
    <source>
        <dbReference type="PROSITE-ProRule" id="PRU00221"/>
    </source>
</evidence>
<dbReference type="InterPro" id="IPR011659">
    <property type="entry name" value="WD40"/>
</dbReference>
<sequence>MTGAPPYVGLAPFNEADADRFFGRDAERKRIIANLQASRFTLLYARSGVGKSSLLRAGVVTRLAAAPASRLVPFIFSSWSGDPNVELPRALGVGGDGLLDALERRSESAEGMLLVVLDQFEEFFEYHQGTLSGARFADDLARCVQRSDLRAHVLVSIREDAYSRLGDEFKGRLPNVYSNYLHLDDLDERGARAAIEEPLKRAGDGASIEPALVDRVLDDVRRGEGANGDARYETAHLQYVLRRLWDEEAGRGSAVLRLATLEALGGSGAIFERHFDEAVAGLGAVEQDALAKAFRFLVTSAGTKRAESATDLADLTGEPLPVVERALEHLREARILTPVAADGQTRYELAHDLLAVPALEWRREREKAREFRTLRRIVTGLACVAAILAGLIVWALLERASAGRQADRARAQALVAESANELSVDPEQSLELARRAWLSSNTPEAENALRRALGTSLVRDRLAVGTTWRGAISQDGAVVVNEGPGGIRAWRGLQSRAPAMHLGAAGPVLSADGTVVAGIATDGDVEVARTDGAGTPVRIAGASAPAISDDGRYVAALEGGDAVVVDASSGAVLARTPVAITSQAVLAFDPSDGRRVLAADCAGGPLTDWQWRDERARTLPGRVRVETRIMRGGDPACLLRVSPDGTRAAWADAAGSAGVWDLTRGRRIGPDLAEGQAIDDLAWDARGQQLAIAAGKVATVVDRSGQTVWETPEQVDFVTSVAFNRPDGDLLATASRDGVARVWDVRSGAMIADLHGHTDEVADAAFTASGRDVVTLSLDGSVRSWQVVQGRIFRRDDWVLDAAFSPDGKRIATATADGDARVQPVEGGGRSIVIRPVFPSQTMNSITFDPAGRRVAVVGGHDAQSGQIVVADAGTGQIQQELLPVGRAVLSAAFSPDGQWLVTTSTAAPPALWRLANFRDVGDSQPTATLRIPPGVAVARAEFSPDGRSIVTAGNDGVARVYAVATRRQTRSIATSGLMNGATFSPDGRRILTYGSDFTGRIWDARTGRRLAVLSGHSSWISRGAFSADGRTVVTGSADQTTRVWDARTGRLLSSQRMHGGSVNSVAFSPDGRTILSSGDDHTARLYSCATCAPVQDLVRLARDRIVSRGG</sequence>
<dbReference type="Proteomes" id="UP001149140">
    <property type="component" value="Unassembled WGS sequence"/>
</dbReference>
<feature type="repeat" description="WD" evidence="3">
    <location>
        <begin position="1056"/>
        <end position="1088"/>
    </location>
</feature>
<feature type="repeat" description="WD" evidence="3">
    <location>
        <begin position="711"/>
        <end position="753"/>
    </location>
</feature>
<evidence type="ECO:0000256" key="2">
    <source>
        <dbReference type="ARBA" id="ARBA00022737"/>
    </source>
</evidence>
<dbReference type="PROSITE" id="PS50294">
    <property type="entry name" value="WD_REPEATS_REGION"/>
    <property type="match status" value="4"/>
</dbReference>
<dbReference type="Gene3D" id="2.130.10.10">
    <property type="entry name" value="YVTN repeat-like/Quinoprotein amine dehydrogenase"/>
    <property type="match status" value="4"/>
</dbReference>
<feature type="repeat" description="WD" evidence="3">
    <location>
        <begin position="754"/>
        <end position="795"/>
    </location>
</feature>
<dbReference type="Pfam" id="PF20703">
    <property type="entry name" value="nSTAND1"/>
    <property type="match status" value="1"/>
</dbReference>
<dbReference type="PROSITE" id="PS00678">
    <property type="entry name" value="WD_REPEATS_1"/>
    <property type="match status" value="2"/>
</dbReference>
<proteinExistence type="predicted"/>
<dbReference type="EMBL" id="JAPDOD010000005">
    <property type="protein sequence ID" value="MDA0160300.1"/>
    <property type="molecule type" value="Genomic_DNA"/>
</dbReference>
<dbReference type="PROSITE" id="PS50082">
    <property type="entry name" value="WD_REPEATS_2"/>
    <property type="match status" value="5"/>
</dbReference>
<feature type="repeat" description="WD" evidence="3">
    <location>
        <begin position="984"/>
        <end position="1013"/>
    </location>
</feature>
<dbReference type="Pfam" id="PF00400">
    <property type="entry name" value="WD40"/>
    <property type="match status" value="7"/>
</dbReference>
<dbReference type="SMART" id="SM00320">
    <property type="entry name" value="WD40"/>
    <property type="match status" value="9"/>
</dbReference>
<feature type="domain" description="Novel STAND NTPase 1" evidence="4">
    <location>
        <begin position="6"/>
        <end position="376"/>
    </location>
</feature>
<dbReference type="SUPFAM" id="SSF52540">
    <property type="entry name" value="P-loop containing nucleoside triphosphate hydrolases"/>
    <property type="match status" value="1"/>
</dbReference>
<dbReference type="RefSeq" id="WP_270039073.1">
    <property type="nucleotide sequence ID" value="NZ_JAPDOD010000005.1"/>
</dbReference>
<dbReference type="PANTHER" id="PTHR19879:SF9">
    <property type="entry name" value="TRANSCRIPTION INITIATION FACTOR TFIID SUBUNIT 5"/>
    <property type="match status" value="1"/>
</dbReference>
<dbReference type="SUPFAM" id="SSF50998">
    <property type="entry name" value="Quinoprotein alcohol dehydrogenase-like"/>
    <property type="match status" value="2"/>
</dbReference>
<gene>
    <name evidence="5" type="ORF">OM076_08495</name>
</gene>
<organism evidence="5 6">
    <name type="scientific">Solirubrobacter ginsenosidimutans</name>
    <dbReference type="NCBI Taxonomy" id="490573"/>
    <lineage>
        <taxon>Bacteria</taxon>
        <taxon>Bacillati</taxon>
        <taxon>Actinomycetota</taxon>
        <taxon>Thermoleophilia</taxon>
        <taxon>Solirubrobacterales</taxon>
        <taxon>Solirubrobacteraceae</taxon>
        <taxon>Solirubrobacter</taxon>
    </lineage>
</organism>
<dbReference type="InterPro" id="IPR001680">
    <property type="entry name" value="WD40_rpt"/>
</dbReference>
<feature type="repeat" description="WD" evidence="3">
    <location>
        <begin position="1014"/>
        <end position="1055"/>
    </location>
</feature>
<reference evidence="5" key="1">
    <citation type="submission" date="2022-10" db="EMBL/GenBank/DDBJ databases">
        <title>The WGS of Solirubrobacter ginsenosidimutans DSM 21036.</title>
        <authorList>
            <person name="Jiang Z."/>
        </authorList>
    </citation>
    <scope>NUCLEOTIDE SEQUENCE</scope>
    <source>
        <strain evidence="5">DSM 21036</strain>
    </source>
</reference>
<dbReference type="InterPro" id="IPR011047">
    <property type="entry name" value="Quinoprotein_ADH-like_sf"/>
</dbReference>
<dbReference type="Pfam" id="PF07676">
    <property type="entry name" value="PD40"/>
    <property type="match status" value="1"/>
</dbReference>